<feature type="non-terminal residue" evidence="1">
    <location>
        <position position="1"/>
    </location>
</feature>
<reference evidence="1 2" key="1">
    <citation type="journal article" date="2011" name="Science">
        <title>The ecoresponsive genome of Daphnia pulex.</title>
        <authorList>
            <person name="Colbourne J.K."/>
            <person name="Pfrender M.E."/>
            <person name="Gilbert D."/>
            <person name="Thomas W.K."/>
            <person name="Tucker A."/>
            <person name="Oakley T.H."/>
            <person name="Tokishita S."/>
            <person name="Aerts A."/>
            <person name="Arnold G.J."/>
            <person name="Basu M.K."/>
            <person name="Bauer D.J."/>
            <person name="Caceres C.E."/>
            <person name="Carmel L."/>
            <person name="Casola C."/>
            <person name="Choi J.H."/>
            <person name="Detter J.C."/>
            <person name="Dong Q."/>
            <person name="Dusheyko S."/>
            <person name="Eads B.D."/>
            <person name="Frohlich T."/>
            <person name="Geiler-Samerotte K.A."/>
            <person name="Gerlach D."/>
            <person name="Hatcher P."/>
            <person name="Jogdeo S."/>
            <person name="Krijgsveld J."/>
            <person name="Kriventseva E.V."/>
            <person name="Kultz D."/>
            <person name="Laforsch C."/>
            <person name="Lindquist E."/>
            <person name="Lopez J."/>
            <person name="Manak J.R."/>
            <person name="Muller J."/>
            <person name="Pangilinan J."/>
            <person name="Patwardhan R.P."/>
            <person name="Pitluck S."/>
            <person name="Pritham E.J."/>
            <person name="Rechtsteiner A."/>
            <person name="Rho M."/>
            <person name="Rogozin I.B."/>
            <person name="Sakarya O."/>
            <person name="Salamov A."/>
            <person name="Schaack S."/>
            <person name="Shapiro H."/>
            <person name="Shiga Y."/>
            <person name="Skalitzky C."/>
            <person name="Smith Z."/>
            <person name="Souvorov A."/>
            <person name="Sung W."/>
            <person name="Tang Z."/>
            <person name="Tsuchiya D."/>
            <person name="Tu H."/>
            <person name="Vos H."/>
            <person name="Wang M."/>
            <person name="Wolf Y.I."/>
            <person name="Yamagata H."/>
            <person name="Yamada T."/>
            <person name="Ye Y."/>
            <person name="Shaw J.R."/>
            <person name="Andrews J."/>
            <person name="Crease T.J."/>
            <person name="Tang H."/>
            <person name="Lucas S.M."/>
            <person name="Robertson H.M."/>
            <person name="Bork P."/>
            <person name="Koonin E.V."/>
            <person name="Zdobnov E.M."/>
            <person name="Grigoriev I.V."/>
            <person name="Lynch M."/>
            <person name="Boore J.L."/>
        </authorList>
    </citation>
    <scope>NUCLEOTIDE SEQUENCE [LARGE SCALE GENOMIC DNA]</scope>
</reference>
<keyword evidence="2" id="KW-1185">Reference proteome</keyword>
<dbReference type="KEGG" id="dpx:DAPPUDRAFT_229228"/>
<evidence type="ECO:0000313" key="1">
    <source>
        <dbReference type="EMBL" id="EFX67199.1"/>
    </source>
</evidence>
<dbReference type="HOGENOM" id="CLU_3056385_0_0_1"/>
<dbReference type="AlphaFoldDB" id="E9HM53"/>
<dbReference type="EMBL" id="GL732684">
    <property type="protein sequence ID" value="EFX67199.1"/>
    <property type="molecule type" value="Genomic_DNA"/>
</dbReference>
<dbReference type="Proteomes" id="UP000000305">
    <property type="component" value="Unassembled WGS sequence"/>
</dbReference>
<accession>E9HM53</accession>
<protein>
    <recommendedName>
        <fullName evidence="3">CUB domain-containing protein</fullName>
    </recommendedName>
</protein>
<evidence type="ECO:0008006" key="3">
    <source>
        <dbReference type="Google" id="ProtNLM"/>
    </source>
</evidence>
<organism evidence="1 2">
    <name type="scientific">Daphnia pulex</name>
    <name type="common">Water flea</name>
    <dbReference type="NCBI Taxonomy" id="6669"/>
    <lineage>
        <taxon>Eukaryota</taxon>
        <taxon>Metazoa</taxon>
        <taxon>Ecdysozoa</taxon>
        <taxon>Arthropoda</taxon>
        <taxon>Crustacea</taxon>
        <taxon>Branchiopoda</taxon>
        <taxon>Diplostraca</taxon>
        <taxon>Cladocera</taxon>
        <taxon>Anomopoda</taxon>
        <taxon>Daphniidae</taxon>
        <taxon>Daphnia</taxon>
    </lineage>
</organism>
<dbReference type="PhylomeDB" id="E9HM53"/>
<sequence>VNDRHTDYLDRVTGSTIPAIVTTKTDIAHIQFDIYPTTKPTTATYNWQATYTAV</sequence>
<evidence type="ECO:0000313" key="2">
    <source>
        <dbReference type="Proteomes" id="UP000000305"/>
    </source>
</evidence>
<proteinExistence type="predicted"/>
<gene>
    <name evidence="1" type="ORF">DAPPUDRAFT_229228</name>
</gene>
<dbReference type="InParanoid" id="E9HM53"/>
<name>E9HM53_DAPPU</name>